<dbReference type="EMBL" id="AMCI01001328">
    <property type="protein sequence ID" value="EJX05910.1"/>
    <property type="molecule type" value="Genomic_DNA"/>
</dbReference>
<dbReference type="PROSITE" id="PS51257">
    <property type="entry name" value="PROKAR_LIPOPROTEIN"/>
    <property type="match status" value="1"/>
</dbReference>
<comment type="caution">
    <text evidence="2">The sequence shown here is derived from an EMBL/GenBank/DDBJ whole genome shotgun (WGS) entry which is preliminary data.</text>
</comment>
<sequence>MNKYMRKIGFVCVLGLLLAGCDDGGEKKAQENLRKAEAALQAENFSEAKLQIDSIRLLYPKAFEARRQGIRLMQQVDLQEQRKSLVYLDSLMTVKQAQLDSIRGRFVLEKDTAYQEVGNYFYPTQVVEKNIGRSFLRGQVNELGEMSLTSIYCAGGTLHHTAVKVSVGDTFAETQSTKDSYETKDLGRTIEKADYKLGEDGGVIAFIVANRDKNIQLQFLGDRTYRTAMPSNDRKAIAELTELARILSSMEQIRKDQKEARLKIEFVTRKMQEAEAAAAASDAQ</sequence>
<gene>
    <name evidence="2" type="ORF">EVA_06003</name>
</gene>
<keyword evidence="2" id="KW-0449">Lipoprotein</keyword>
<name>J9GYI5_9ZZZZ</name>
<feature type="coiled-coil region" evidence="1">
    <location>
        <begin position="250"/>
        <end position="284"/>
    </location>
</feature>
<dbReference type="AlphaFoldDB" id="J9GYI5"/>
<proteinExistence type="predicted"/>
<accession>J9GYI5</accession>
<evidence type="ECO:0000256" key="1">
    <source>
        <dbReference type="SAM" id="Coils"/>
    </source>
</evidence>
<protein>
    <submittedName>
        <fullName evidence="2">Lipoprotein</fullName>
    </submittedName>
</protein>
<reference evidence="2" key="1">
    <citation type="journal article" date="2012" name="PLoS ONE">
        <title>Gene sets for utilization of primary and secondary nutrition supplies in the distal gut of endangered iberian lynx.</title>
        <authorList>
            <person name="Alcaide M."/>
            <person name="Messina E."/>
            <person name="Richter M."/>
            <person name="Bargiela R."/>
            <person name="Peplies J."/>
            <person name="Huws S.A."/>
            <person name="Newbold C.J."/>
            <person name="Golyshin P.N."/>
            <person name="Simon M.A."/>
            <person name="Lopez G."/>
            <person name="Yakimov M.M."/>
            <person name="Ferrer M."/>
        </authorList>
    </citation>
    <scope>NUCLEOTIDE SEQUENCE</scope>
</reference>
<organism evidence="2">
    <name type="scientific">gut metagenome</name>
    <dbReference type="NCBI Taxonomy" id="749906"/>
    <lineage>
        <taxon>unclassified sequences</taxon>
        <taxon>metagenomes</taxon>
        <taxon>organismal metagenomes</taxon>
    </lineage>
</organism>
<keyword evidence="1" id="KW-0175">Coiled coil</keyword>
<evidence type="ECO:0000313" key="2">
    <source>
        <dbReference type="EMBL" id="EJX05910.1"/>
    </source>
</evidence>